<dbReference type="EMBL" id="AODF01000014">
    <property type="protein sequence ID" value="EUJ32040.1"/>
    <property type="molecule type" value="Genomic_DNA"/>
</dbReference>
<feature type="transmembrane region" description="Helical" evidence="1">
    <location>
        <begin position="210"/>
        <end position="230"/>
    </location>
</feature>
<keyword evidence="1" id="KW-0812">Transmembrane</keyword>
<name>A0ABP3AZ77_9LIST</name>
<keyword evidence="3" id="KW-1185">Reference proteome</keyword>
<evidence type="ECO:0000313" key="3">
    <source>
        <dbReference type="Proteomes" id="UP000019249"/>
    </source>
</evidence>
<feature type="transmembrane region" description="Helical" evidence="1">
    <location>
        <begin position="250"/>
        <end position="268"/>
    </location>
</feature>
<feature type="transmembrane region" description="Helical" evidence="1">
    <location>
        <begin position="102"/>
        <end position="123"/>
    </location>
</feature>
<proteinExistence type="predicted"/>
<feature type="transmembrane region" description="Helical" evidence="1">
    <location>
        <begin position="44"/>
        <end position="62"/>
    </location>
</feature>
<reference evidence="2 3" key="1">
    <citation type="journal article" date="2014" name="Int. J. Syst. Evol. Microbiol.">
        <title>Listeria floridensis sp. nov., Listeria aquatica sp. nov., Listeria cornellensis sp. nov., Listeria riparia sp. nov. and Listeria grandensis sp. nov., from agricultural and natural environments.</title>
        <authorList>
            <person name="den Bakker H.C."/>
            <person name="Warchocki S."/>
            <person name="Wright E.M."/>
            <person name="Allred A.F."/>
            <person name="Ahlstrom C."/>
            <person name="Manuel C.S."/>
            <person name="Stasiewicz M.J."/>
            <person name="Burrell A."/>
            <person name="Roof S."/>
            <person name="Strawn L."/>
            <person name="Fortes E.D."/>
            <person name="Nightingale K.K."/>
            <person name="Kephart D."/>
            <person name="Wiedmann M."/>
        </authorList>
    </citation>
    <scope>NUCLEOTIDE SEQUENCE [LARGE SCALE GENOMIC DNA]</scope>
    <source>
        <strain evidence="2 3">FSL S10-1187</strain>
    </source>
</reference>
<dbReference type="Proteomes" id="UP000019249">
    <property type="component" value="Unassembled WGS sequence"/>
</dbReference>
<comment type="caution">
    <text evidence="2">The sequence shown here is derived from an EMBL/GenBank/DDBJ whole genome shotgun (WGS) entry which is preliminary data.</text>
</comment>
<feature type="transmembrane region" description="Helical" evidence="1">
    <location>
        <begin position="144"/>
        <end position="165"/>
    </location>
</feature>
<gene>
    <name evidence="2" type="ORF">MFLO_07632</name>
</gene>
<keyword evidence="1" id="KW-0472">Membrane</keyword>
<evidence type="ECO:0000256" key="1">
    <source>
        <dbReference type="SAM" id="Phobius"/>
    </source>
</evidence>
<sequence length="293" mass="33578">MTGRTGKWMGSLLVMLAVTQFYSFFSAIYGYFMNTTDYEFIWNFWVIGILACLLLTAGLLLIRTNTFKIPALVILPLFILYLGFSVYMYQWKLMQEYEGIPFNFTNTILLILAVLVFVTLFFVKGDSEADLLNVSDKRKKKWRLSAISAALISAGLTIWAITLLINEFRHPTEESETAFRFSADFDAVFAGFSVLIFALVIFVSFRKGSYLLAGITLAIGLLFATNYLWFDQWMRYAAENSLQLGSGENRIFGINLLIAFFCFSIRYLSISREESVKACPTFLFSRIFTQYFV</sequence>
<feature type="transmembrane region" description="Helical" evidence="1">
    <location>
        <begin position="12"/>
        <end position="32"/>
    </location>
</feature>
<organism evidence="2 3">
    <name type="scientific">Listeria floridensis FSL S10-1187</name>
    <dbReference type="NCBI Taxonomy" id="1265817"/>
    <lineage>
        <taxon>Bacteria</taxon>
        <taxon>Bacillati</taxon>
        <taxon>Bacillota</taxon>
        <taxon>Bacilli</taxon>
        <taxon>Bacillales</taxon>
        <taxon>Listeriaceae</taxon>
        <taxon>Listeria</taxon>
    </lineage>
</organism>
<feature type="transmembrane region" description="Helical" evidence="1">
    <location>
        <begin position="69"/>
        <end position="90"/>
    </location>
</feature>
<accession>A0ABP3AZ77</accession>
<feature type="transmembrane region" description="Helical" evidence="1">
    <location>
        <begin position="185"/>
        <end position="203"/>
    </location>
</feature>
<protein>
    <submittedName>
        <fullName evidence="2">Uncharacterized protein</fullName>
    </submittedName>
</protein>
<keyword evidence="1" id="KW-1133">Transmembrane helix</keyword>
<evidence type="ECO:0000313" key="2">
    <source>
        <dbReference type="EMBL" id="EUJ32040.1"/>
    </source>
</evidence>